<name>A0A2V5HRQ6_ASPV1</name>
<reference evidence="1 2" key="1">
    <citation type="submission" date="2018-02" db="EMBL/GenBank/DDBJ databases">
        <title>The genomes of Aspergillus section Nigri reveals drivers in fungal speciation.</title>
        <authorList>
            <consortium name="DOE Joint Genome Institute"/>
            <person name="Vesth T.C."/>
            <person name="Nybo J."/>
            <person name="Theobald S."/>
            <person name="Brandl J."/>
            <person name="Frisvad J.C."/>
            <person name="Nielsen K.F."/>
            <person name="Lyhne E.K."/>
            <person name="Kogle M.E."/>
            <person name="Kuo A."/>
            <person name="Riley R."/>
            <person name="Clum A."/>
            <person name="Nolan M."/>
            <person name="Lipzen A."/>
            <person name="Salamov A."/>
            <person name="Henrissat B."/>
            <person name="Wiebenga A."/>
            <person name="De vries R.P."/>
            <person name="Grigoriev I.V."/>
            <person name="Mortensen U.H."/>
            <person name="Andersen M.R."/>
            <person name="Baker S.E."/>
        </authorList>
    </citation>
    <scope>NUCLEOTIDE SEQUENCE [LARGE SCALE GENOMIC DNA]</scope>
    <source>
        <strain evidence="1 2">CBS 115571</strain>
    </source>
</reference>
<accession>A0A2V5HRQ6</accession>
<dbReference type="AlphaFoldDB" id="A0A2V5HRQ6"/>
<dbReference type="EMBL" id="KZ825101">
    <property type="protein sequence ID" value="PYI24794.1"/>
    <property type="molecule type" value="Genomic_DNA"/>
</dbReference>
<keyword evidence="2" id="KW-1185">Reference proteome</keyword>
<evidence type="ECO:0000313" key="2">
    <source>
        <dbReference type="Proteomes" id="UP000249829"/>
    </source>
</evidence>
<organism evidence="1 2">
    <name type="scientific">Aspergillus violaceofuscus (strain CBS 115571)</name>
    <dbReference type="NCBI Taxonomy" id="1450538"/>
    <lineage>
        <taxon>Eukaryota</taxon>
        <taxon>Fungi</taxon>
        <taxon>Dikarya</taxon>
        <taxon>Ascomycota</taxon>
        <taxon>Pezizomycotina</taxon>
        <taxon>Eurotiomycetes</taxon>
        <taxon>Eurotiomycetidae</taxon>
        <taxon>Eurotiales</taxon>
        <taxon>Aspergillaceae</taxon>
        <taxon>Aspergillus</taxon>
    </lineage>
</organism>
<proteinExistence type="predicted"/>
<dbReference type="OMA" id="ATIHEHR"/>
<gene>
    <name evidence="1" type="ORF">BO99DRAFT_408231</name>
</gene>
<dbReference type="Proteomes" id="UP000249829">
    <property type="component" value="Unassembled WGS sequence"/>
</dbReference>
<evidence type="ECO:0000313" key="1">
    <source>
        <dbReference type="EMBL" id="PYI24794.1"/>
    </source>
</evidence>
<protein>
    <submittedName>
        <fullName evidence="1">Uncharacterized protein</fullName>
    </submittedName>
</protein>
<sequence length="349" mass="38927">MEAGSKDTISGRWIETLRVIFPASEGYTLNATIHEHRGSKHHETDGNDADNLKLYDRLAVYCSEHQGEIFSMVLECRDVSSAGAPEPRSGVADAVISARSKFLLKEWPATLLPIPTYGGVIALNDVFVYGFRSYCVEPWCDLDLVCDDLQHLKKEEYGQLFRLFLDPEREAQGLRVDDAELFTVWLAEWKTSLVSKGPAESLSFESLMQESAQAPEMGEFICPALEDMNLGEIRMGSHWLHTPGGALQEADEFRLPDSIRRSIECSLPSHALETLEGVPVSADDDISFGSLSPIVENTREDFLLECLGDTPEPALGSPPDCMELDQAIHEVTRNSLLQFLEEEDPEEFD</sequence>